<evidence type="ECO:0000313" key="2">
    <source>
        <dbReference type="WBParaSite" id="nRc.2.0.1.t06228-RA"/>
    </source>
</evidence>
<reference evidence="2" key="1">
    <citation type="submission" date="2022-11" db="UniProtKB">
        <authorList>
            <consortium name="WormBaseParasite"/>
        </authorList>
    </citation>
    <scope>IDENTIFICATION</scope>
</reference>
<dbReference type="Proteomes" id="UP000887565">
    <property type="component" value="Unplaced"/>
</dbReference>
<dbReference type="WBParaSite" id="nRc.2.0.1.t06228-RA">
    <property type="protein sequence ID" value="nRc.2.0.1.t06228-RA"/>
    <property type="gene ID" value="nRc.2.0.1.g06228"/>
</dbReference>
<name>A0A915HXR9_ROMCU</name>
<accession>A0A915HXR9</accession>
<proteinExistence type="predicted"/>
<sequence length="70" mass="8480">MDRSFEVRQEIYRKNFSDQKLSLVIIEDLTVDFSRFKVIMLLDSLLENSFHNACRLDFDKTQKFQMFPQL</sequence>
<organism evidence="1 2">
    <name type="scientific">Romanomermis culicivorax</name>
    <name type="common">Nematode worm</name>
    <dbReference type="NCBI Taxonomy" id="13658"/>
    <lineage>
        <taxon>Eukaryota</taxon>
        <taxon>Metazoa</taxon>
        <taxon>Ecdysozoa</taxon>
        <taxon>Nematoda</taxon>
        <taxon>Enoplea</taxon>
        <taxon>Dorylaimia</taxon>
        <taxon>Mermithida</taxon>
        <taxon>Mermithoidea</taxon>
        <taxon>Mermithidae</taxon>
        <taxon>Romanomermis</taxon>
    </lineage>
</organism>
<keyword evidence="1" id="KW-1185">Reference proteome</keyword>
<evidence type="ECO:0000313" key="1">
    <source>
        <dbReference type="Proteomes" id="UP000887565"/>
    </source>
</evidence>
<protein>
    <submittedName>
        <fullName evidence="2">Uncharacterized protein</fullName>
    </submittedName>
</protein>
<dbReference type="AlphaFoldDB" id="A0A915HXR9"/>